<gene>
    <name evidence="1" type="ORF">E2562_013742</name>
</gene>
<accession>A0A6G1BK10</accession>
<dbReference type="Proteomes" id="UP000479710">
    <property type="component" value="Unassembled WGS sequence"/>
</dbReference>
<proteinExistence type="predicted"/>
<comment type="caution">
    <text evidence="1">The sequence shown here is derived from an EMBL/GenBank/DDBJ whole genome shotgun (WGS) entry which is preliminary data.</text>
</comment>
<evidence type="ECO:0000313" key="2">
    <source>
        <dbReference type="Proteomes" id="UP000479710"/>
    </source>
</evidence>
<dbReference type="OrthoDB" id="10350315at2759"/>
<protein>
    <submittedName>
        <fullName evidence="1">Uncharacterized protein</fullName>
    </submittedName>
</protein>
<evidence type="ECO:0000313" key="1">
    <source>
        <dbReference type="EMBL" id="KAF0888299.1"/>
    </source>
</evidence>
<dbReference type="EMBL" id="SPHZ02000012">
    <property type="protein sequence ID" value="KAF0888299.1"/>
    <property type="molecule type" value="Genomic_DNA"/>
</dbReference>
<keyword evidence="2" id="KW-1185">Reference proteome</keyword>
<organism evidence="1 2">
    <name type="scientific">Oryza meyeriana var. granulata</name>
    <dbReference type="NCBI Taxonomy" id="110450"/>
    <lineage>
        <taxon>Eukaryota</taxon>
        <taxon>Viridiplantae</taxon>
        <taxon>Streptophyta</taxon>
        <taxon>Embryophyta</taxon>
        <taxon>Tracheophyta</taxon>
        <taxon>Spermatophyta</taxon>
        <taxon>Magnoliopsida</taxon>
        <taxon>Liliopsida</taxon>
        <taxon>Poales</taxon>
        <taxon>Poaceae</taxon>
        <taxon>BOP clade</taxon>
        <taxon>Oryzoideae</taxon>
        <taxon>Oryzeae</taxon>
        <taxon>Oryzinae</taxon>
        <taxon>Oryza</taxon>
        <taxon>Oryza meyeriana</taxon>
    </lineage>
</organism>
<sequence length="244" mass="26602">MATGSLALRLDAPAVDPATVAYLRDLVGALQGKCFNLACENQVAGDLFRLRPEPSFLPGVPDEVAWAINTLEELLRKGSPALAAYGRHVIRLKRAQQEEALGAAMAEVVAVDNVLVGHYDAFDATRAHLLATQHAKQQLVVQIAAVACSPGIVEAGTALMSLLLELGMAEEREEELEVAVRRMIPNFVTMFWHLEVAKARVEAMEAALEAIPDLPGDWNDDMKLICDGAERFDESVQVLREFMV</sequence>
<dbReference type="AlphaFoldDB" id="A0A6G1BK10"/>
<name>A0A6G1BK10_9ORYZ</name>
<reference evidence="1 2" key="1">
    <citation type="submission" date="2019-11" db="EMBL/GenBank/DDBJ databases">
        <title>Whole genome sequence of Oryza granulata.</title>
        <authorList>
            <person name="Li W."/>
        </authorList>
    </citation>
    <scope>NUCLEOTIDE SEQUENCE [LARGE SCALE GENOMIC DNA]</scope>
    <source>
        <strain evidence="2">cv. Menghai</strain>
        <tissue evidence="1">Leaf</tissue>
    </source>
</reference>